<dbReference type="EMBL" id="GEDG01014125">
    <property type="protein sequence ID" value="JAP24680.1"/>
    <property type="molecule type" value="Transcribed_RNA"/>
</dbReference>
<organism evidence="1">
    <name type="scientific">Solanum chacoense</name>
    <name type="common">Chaco potato</name>
    <dbReference type="NCBI Taxonomy" id="4108"/>
    <lineage>
        <taxon>Eukaryota</taxon>
        <taxon>Viridiplantae</taxon>
        <taxon>Streptophyta</taxon>
        <taxon>Embryophyta</taxon>
        <taxon>Tracheophyta</taxon>
        <taxon>Spermatophyta</taxon>
        <taxon>Magnoliopsida</taxon>
        <taxon>eudicotyledons</taxon>
        <taxon>Gunneridae</taxon>
        <taxon>Pentapetalae</taxon>
        <taxon>asterids</taxon>
        <taxon>lamiids</taxon>
        <taxon>Solanales</taxon>
        <taxon>Solanaceae</taxon>
        <taxon>Solanoideae</taxon>
        <taxon>Solaneae</taxon>
        <taxon>Solanum</taxon>
    </lineage>
</organism>
<name>A0A0V0HX47_SOLCH</name>
<evidence type="ECO:0000313" key="1">
    <source>
        <dbReference type="EMBL" id="JAP24680.1"/>
    </source>
</evidence>
<protein>
    <submittedName>
        <fullName evidence="1">Putative ovule protein</fullName>
    </submittedName>
</protein>
<reference evidence="1" key="1">
    <citation type="submission" date="2015-12" db="EMBL/GenBank/DDBJ databases">
        <title>Gene expression during late stages of embryo sac development: a critical building block for successful pollen-pistil interactions.</title>
        <authorList>
            <person name="Liu Y."/>
            <person name="Joly V."/>
            <person name="Sabar M."/>
            <person name="Matton D.P."/>
        </authorList>
    </citation>
    <scope>NUCLEOTIDE SEQUENCE</scope>
</reference>
<dbReference type="AlphaFoldDB" id="A0A0V0HX47"/>
<sequence length="85" mass="9943">MRSKEGLHLTDSRERETNFLIATVQRRIFPVGYEFPSSKQRANSTFPVTDMIRGIISSIFNLKNKGTNTRQLHKKFSMRYDLFST</sequence>
<accession>A0A0V0HX47</accession>
<proteinExistence type="predicted"/>